<dbReference type="GO" id="GO:0009116">
    <property type="term" value="P:nucleoside metabolic process"/>
    <property type="evidence" value="ECO:0007669"/>
    <property type="project" value="InterPro"/>
</dbReference>
<dbReference type="EMBL" id="JACEFB010000005">
    <property type="protein sequence ID" value="MBA2226325.1"/>
    <property type="molecule type" value="Genomic_DNA"/>
</dbReference>
<evidence type="ECO:0000256" key="2">
    <source>
        <dbReference type="ARBA" id="ARBA00006751"/>
    </source>
</evidence>
<dbReference type="PANTHER" id="PTHR11904">
    <property type="entry name" value="METHYLTHIOADENOSINE/PURINE NUCLEOSIDE PHOSPHORYLASE"/>
    <property type="match status" value="1"/>
</dbReference>
<evidence type="ECO:0000256" key="4">
    <source>
        <dbReference type="ARBA" id="ARBA00022676"/>
    </source>
</evidence>
<dbReference type="UniPathway" id="UPA00606"/>
<comment type="similarity">
    <text evidence="2">Belongs to the PNP/MTAP phosphorylase family.</text>
</comment>
<dbReference type="CDD" id="cd09009">
    <property type="entry name" value="PNP-EcPNPII_like"/>
    <property type="match status" value="1"/>
</dbReference>
<evidence type="ECO:0000256" key="5">
    <source>
        <dbReference type="ARBA" id="ARBA00022679"/>
    </source>
</evidence>
<dbReference type="InterPro" id="IPR000845">
    <property type="entry name" value="Nucleoside_phosphorylase_d"/>
</dbReference>
<comment type="pathway">
    <text evidence="1">Purine metabolism; purine nucleoside salvage.</text>
</comment>
<comment type="caution">
    <text evidence="8">The sequence shown here is derived from an EMBL/GenBank/DDBJ whole genome shotgun (WGS) entry which is preliminary data.</text>
</comment>
<dbReference type="Proteomes" id="UP000542342">
    <property type="component" value="Unassembled WGS sequence"/>
</dbReference>
<proteinExistence type="inferred from homology"/>
<dbReference type="GO" id="GO:0005737">
    <property type="term" value="C:cytoplasm"/>
    <property type="evidence" value="ECO:0007669"/>
    <property type="project" value="TreeGrafter"/>
</dbReference>
<evidence type="ECO:0000313" key="8">
    <source>
        <dbReference type="EMBL" id="MBA2226325.1"/>
    </source>
</evidence>
<keyword evidence="4" id="KW-0328">Glycosyltransferase</keyword>
<dbReference type="EC" id="2.4.2.1" evidence="3"/>
<dbReference type="Pfam" id="PF01048">
    <property type="entry name" value="PNP_UDP_1"/>
    <property type="match status" value="1"/>
</dbReference>
<organism evidence="8 9">
    <name type="scientific">Thermogemmata fonticola</name>
    <dbReference type="NCBI Taxonomy" id="2755323"/>
    <lineage>
        <taxon>Bacteria</taxon>
        <taxon>Pseudomonadati</taxon>
        <taxon>Planctomycetota</taxon>
        <taxon>Planctomycetia</taxon>
        <taxon>Gemmatales</taxon>
        <taxon>Gemmataceae</taxon>
        <taxon>Thermogemmata</taxon>
    </lineage>
</organism>
<evidence type="ECO:0000256" key="1">
    <source>
        <dbReference type="ARBA" id="ARBA00005058"/>
    </source>
</evidence>
<dbReference type="GO" id="GO:0004731">
    <property type="term" value="F:purine-nucleoside phosphorylase activity"/>
    <property type="evidence" value="ECO:0007669"/>
    <property type="project" value="UniProtKB-EC"/>
</dbReference>
<dbReference type="AlphaFoldDB" id="A0A7V8VE14"/>
<feature type="domain" description="Nucleoside phosphorylase" evidence="7">
    <location>
        <begin position="19"/>
        <end position="249"/>
    </location>
</feature>
<keyword evidence="5" id="KW-0808">Transferase</keyword>
<dbReference type="InterPro" id="IPR035994">
    <property type="entry name" value="Nucleoside_phosphorylase_sf"/>
</dbReference>
<dbReference type="PANTHER" id="PTHR11904:SF9">
    <property type="entry name" value="PURINE NUCLEOSIDE PHOSPHORYLASE-RELATED"/>
    <property type="match status" value="1"/>
</dbReference>
<gene>
    <name evidence="8" type="ORF">H0921_09155</name>
</gene>
<dbReference type="Gene3D" id="3.40.50.1580">
    <property type="entry name" value="Nucleoside phosphorylase domain"/>
    <property type="match status" value="1"/>
</dbReference>
<dbReference type="RefSeq" id="WP_194537762.1">
    <property type="nucleotide sequence ID" value="NZ_JACEFB010000005.1"/>
</dbReference>
<accession>A0A7V8VE14</accession>
<evidence type="ECO:0000313" key="9">
    <source>
        <dbReference type="Proteomes" id="UP000542342"/>
    </source>
</evidence>
<evidence type="ECO:0000259" key="7">
    <source>
        <dbReference type="Pfam" id="PF01048"/>
    </source>
</evidence>
<name>A0A7V8VE14_9BACT</name>
<keyword evidence="9" id="KW-1185">Reference proteome</keyword>
<reference evidence="8 9" key="1">
    <citation type="submission" date="2020-07" db="EMBL/GenBank/DDBJ databases">
        <title>Thermogemmata thermophila gen. nov., sp. nov., a novel moderate thermophilic planctomycete from a Kamchatka hot spring.</title>
        <authorList>
            <person name="Elcheninov A.G."/>
            <person name="Podosokorskaya O.A."/>
            <person name="Kovaleva O.L."/>
            <person name="Novikov A."/>
            <person name="Bonch-Osmolovskaya E.A."/>
            <person name="Toshchakov S.V."/>
            <person name="Kublanov I.V."/>
        </authorList>
    </citation>
    <scope>NUCLEOTIDE SEQUENCE [LARGE SCALE GENOMIC DNA]</scope>
    <source>
        <strain evidence="8 9">2918</strain>
    </source>
</reference>
<dbReference type="SUPFAM" id="SSF53167">
    <property type="entry name" value="Purine and uridine phosphorylases"/>
    <property type="match status" value="1"/>
</dbReference>
<protein>
    <recommendedName>
        <fullName evidence="3">purine-nucleoside phosphorylase</fullName>
        <ecNumber evidence="3">2.4.2.1</ecNumber>
    </recommendedName>
    <alternativeName>
        <fullName evidence="6">Inosine-guanosine phosphorylase</fullName>
    </alternativeName>
</protein>
<evidence type="ECO:0000256" key="3">
    <source>
        <dbReference type="ARBA" id="ARBA00011886"/>
    </source>
</evidence>
<sequence length="250" mass="27342">MTSPESWLTRRGAPQPRAAIILGSGLGHPPPGYVEVVSGAYQELLPLLHPPVPGHAHRLSIGFWKGVCVLLLYGRLHYYEGYPLEQSTALVRLVATWNIPRLIFTNAAGSLTPALKPGDLMAIRAHYMLVGSTAWKHLLSKTPNERPYTSQLLQRLSDLPQGTYAAVPGPCYETPAEVRALSRCQAHAVGMSTAWEAEAAHHLGLEVAALSCITNYATGIQGSTPAHQEVMEVSRRSYDKLFHHISKLIE</sequence>
<dbReference type="InterPro" id="IPR011268">
    <property type="entry name" value="Purine_phosphorylase"/>
</dbReference>
<evidence type="ECO:0000256" key="6">
    <source>
        <dbReference type="ARBA" id="ARBA00031036"/>
    </source>
</evidence>